<protein>
    <submittedName>
        <fullName evidence="1">Uncharacterized protein</fullName>
    </submittedName>
</protein>
<dbReference type="Proteomes" id="UP001152562">
    <property type="component" value="Unassembled WGS sequence"/>
</dbReference>
<reference evidence="1" key="1">
    <citation type="submission" date="2022-05" db="EMBL/GenBank/DDBJ databases">
        <authorList>
            <person name="Okamura Y."/>
        </authorList>
    </citation>
    <scope>NUCLEOTIDE SEQUENCE</scope>
</reference>
<dbReference type="AlphaFoldDB" id="A0A9P0TBG3"/>
<proteinExistence type="predicted"/>
<gene>
    <name evidence="1" type="ORF">PIBRA_LOCUS6156</name>
</gene>
<evidence type="ECO:0000313" key="2">
    <source>
        <dbReference type="Proteomes" id="UP001152562"/>
    </source>
</evidence>
<dbReference type="EMBL" id="CALOZG010000008">
    <property type="protein sequence ID" value="CAH4029402.1"/>
    <property type="molecule type" value="Genomic_DNA"/>
</dbReference>
<keyword evidence="2" id="KW-1185">Reference proteome</keyword>
<comment type="caution">
    <text evidence="1">The sequence shown here is derived from an EMBL/GenBank/DDBJ whole genome shotgun (WGS) entry which is preliminary data.</text>
</comment>
<name>A0A9P0TBG3_PIEBR</name>
<accession>A0A9P0TBG3</accession>
<sequence length="101" mass="11517">MVFRSLGSFLAKANAVINESLVYIANSLLRHRWKSFQLISVQYADRMEIGFIETIHNTAALCPGYNGLVCHSQCIYNACLSQFGDHTNGEEERYGHWQFTL</sequence>
<evidence type="ECO:0000313" key="1">
    <source>
        <dbReference type="EMBL" id="CAH4029402.1"/>
    </source>
</evidence>
<organism evidence="1 2">
    <name type="scientific">Pieris brassicae</name>
    <name type="common">White butterfly</name>
    <name type="synonym">Large white butterfly</name>
    <dbReference type="NCBI Taxonomy" id="7116"/>
    <lineage>
        <taxon>Eukaryota</taxon>
        <taxon>Metazoa</taxon>
        <taxon>Ecdysozoa</taxon>
        <taxon>Arthropoda</taxon>
        <taxon>Hexapoda</taxon>
        <taxon>Insecta</taxon>
        <taxon>Pterygota</taxon>
        <taxon>Neoptera</taxon>
        <taxon>Endopterygota</taxon>
        <taxon>Lepidoptera</taxon>
        <taxon>Glossata</taxon>
        <taxon>Ditrysia</taxon>
        <taxon>Papilionoidea</taxon>
        <taxon>Pieridae</taxon>
        <taxon>Pierinae</taxon>
        <taxon>Pieris</taxon>
    </lineage>
</organism>